<reference evidence="9 10" key="1">
    <citation type="submission" date="2019-02" db="EMBL/GenBank/DDBJ databases">
        <title>Sequencing the genomes of 1000 actinobacteria strains.</title>
        <authorList>
            <person name="Klenk H.-P."/>
        </authorList>
    </citation>
    <scope>NUCLEOTIDE SEQUENCE [LARGE SCALE GENOMIC DNA]</scope>
    <source>
        <strain evidence="9 10">DSM 45779</strain>
    </source>
</reference>
<keyword evidence="3 9" id="KW-0808">Transferase</keyword>
<accession>A0A4Q7V819</accession>
<gene>
    <name evidence="9" type="ORF">EV383_5927</name>
</gene>
<keyword evidence="2 9" id="KW-0489">Methyltransferase</keyword>
<dbReference type="PANTHER" id="PTHR10815">
    <property type="entry name" value="METHYLATED-DNA--PROTEIN-CYSTEINE METHYLTRANSFERASE"/>
    <property type="match status" value="1"/>
</dbReference>
<dbReference type="Pfam" id="PF01035">
    <property type="entry name" value="DNA_binding_1"/>
    <property type="match status" value="1"/>
</dbReference>
<comment type="catalytic activity">
    <reaction evidence="6">
        <text>a 6-O-methyl-2'-deoxyguanosine in DNA + L-cysteinyl-[protein] = S-methyl-L-cysteinyl-[protein] + a 2'-deoxyguanosine in DNA</text>
        <dbReference type="Rhea" id="RHEA:24000"/>
        <dbReference type="Rhea" id="RHEA-COMP:10131"/>
        <dbReference type="Rhea" id="RHEA-COMP:10132"/>
        <dbReference type="Rhea" id="RHEA-COMP:11367"/>
        <dbReference type="Rhea" id="RHEA-COMP:11368"/>
        <dbReference type="ChEBI" id="CHEBI:29950"/>
        <dbReference type="ChEBI" id="CHEBI:82612"/>
        <dbReference type="ChEBI" id="CHEBI:85445"/>
        <dbReference type="ChEBI" id="CHEBI:85448"/>
        <dbReference type="EC" id="2.1.1.63"/>
    </reaction>
</comment>
<keyword evidence="10" id="KW-1185">Reference proteome</keyword>
<feature type="domain" description="Methylguanine DNA methyltransferase ribonuclease-like" evidence="8">
    <location>
        <begin position="8"/>
        <end position="70"/>
    </location>
</feature>
<dbReference type="InterPro" id="IPR036388">
    <property type="entry name" value="WH-like_DNA-bd_sf"/>
</dbReference>
<dbReference type="GO" id="GO:0006281">
    <property type="term" value="P:DNA repair"/>
    <property type="evidence" value="ECO:0007669"/>
    <property type="project" value="UniProtKB-KW"/>
</dbReference>
<dbReference type="RefSeq" id="WP_130293170.1">
    <property type="nucleotide sequence ID" value="NZ_SHKL01000001.1"/>
</dbReference>
<dbReference type="SUPFAM" id="SSF46767">
    <property type="entry name" value="Methylated DNA-protein cysteine methyltransferase, C-terminal domain"/>
    <property type="match status" value="1"/>
</dbReference>
<dbReference type="PANTHER" id="PTHR10815:SF13">
    <property type="entry name" value="METHYLATED-DNA--PROTEIN-CYSTEINE METHYLTRANSFERASE"/>
    <property type="match status" value="1"/>
</dbReference>
<evidence type="ECO:0000256" key="4">
    <source>
        <dbReference type="ARBA" id="ARBA00022763"/>
    </source>
</evidence>
<evidence type="ECO:0000256" key="1">
    <source>
        <dbReference type="ARBA" id="ARBA00001286"/>
    </source>
</evidence>
<keyword evidence="5" id="KW-0234">DNA repair</keyword>
<name>A0A4Q7V819_PSEST</name>
<evidence type="ECO:0000259" key="8">
    <source>
        <dbReference type="Pfam" id="PF02870"/>
    </source>
</evidence>
<feature type="domain" description="Methylated-DNA-[protein]-cysteine S-methyltransferase DNA binding" evidence="7">
    <location>
        <begin position="85"/>
        <end position="156"/>
    </location>
</feature>
<evidence type="ECO:0000256" key="6">
    <source>
        <dbReference type="ARBA" id="ARBA00049348"/>
    </source>
</evidence>
<evidence type="ECO:0000313" key="9">
    <source>
        <dbReference type="EMBL" id="RZT88973.1"/>
    </source>
</evidence>
<dbReference type="GO" id="GO:0032259">
    <property type="term" value="P:methylation"/>
    <property type="evidence" value="ECO:0007669"/>
    <property type="project" value="UniProtKB-KW"/>
</dbReference>
<dbReference type="AlphaFoldDB" id="A0A4Q7V819"/>
<dbReference type="Pfam" id="PF02870">
    <property type="entry name" value="Methyltransf_1N"/>
    <property type="match status" value="1"/>
</dbReference>
<comment type="catalytic activity">
    <reaction evidence="1">
        <text>a 4-O-methyl-thymidine in DNA + L-cysteinyl-[protein] = a thymidine in DNA + S-methyl-L-cysteinyl-[protein]</text>
        <dbReference type="Rhea" id="RHEA:53428"/>
        <dbReference type="Rhea" id="RHEA-COMP:10131"/>
        <dbReference type="Rhea" id="RHEA-COMP:10132"/>
        <dbReference type="Rhea" id="RHEA-COMP:13555"/>
        <dbReference type="Rhea" id="RHEA-COMP:13556"/>
        <dbReference type="ChEBI" id="CHEBI:29950"/>
        <dbReference type="ChEBI" id="CHEBI:82612"/>
        <dbReference type="ChEBI" id="CHEBI:137386"/>
        <dbReference type="ChEBI" id="CHEBI:137387"/>
        <dbReference type="EC" id="2.1.1.63"/>
    </reaction>
</comment>
<dbReference type="Gene3D" id="3.30.160.70">
    <property type="entry name" value="Methylated DNA-protein cysteine methyltransferase domain"/>
    <property type="match status" value="1"/>
</dbReference>
<protein>
    <submittedName>
        <fullName evidence="9">Methylated-DNA-[protein]-cysteine S-methyltransferase</fullName>
    </submittedName>
</protein>
<dbReference type="InterPro" id="IPR001497">
    <property type="entry name" value="MethylDNA_cys_MeTrfase_AS"/>
</dbReference>
<dbReference type="InterPro" id="IPR036217">
    <property type="entry name" value="MethylDNA_cys_MeTrfase_DNAb"/>
</dbReference>
<evidence type="ECO:0000256" key="5">
    <source>
        <dbReference type="ARBA" id="ARBA00023204"/>
    </source>
</evidence>
<dbReference type="NCBIfam" id="TIGR00589">
    <property type="entry name" value="ogt"/>
    <property type="match status" value="1"/>
</dbReference>
<evidence type="ECO:0000259" key="7">
    <source>
        <dbReference type="Pfam" id="PF01035"/>
    </source>
</evidence>
<comment type="caution">
    <text evidence="9">The sequence shown here is derived from an EMBL/GenBank/DDBJ whole genome shotgun (WGS) entry which is preliminary data.</text>
</comment>
<proteinExistence type="predicted"/>
<dbReference type="GO" id="GO:0003908">
    <property type="term" value="F:methylated-DNA-[protein]-cysteine S-methyltransferase activity"/>
    <property type="evidence" value="ECO:0007669"/>
    <property type="project" value="UniProtKB-EC"/>
</dbReference>
<evidence type="ECO:0000313" key="10">
    <source>
        <dbReference type="Proteomes" id="UP000291591"/>
    </source>
</evidence>
<sequence length="167" mass="17516">MSTAQILHDTPFGTLALTASAGGLTRVRFGAADVESTSEPRARAVLDLARRELDAYADGTLRRFTVPVDLGRVGGEHRTILETLTDEIGHGATTTYGALAVRLGLTSDGPRRVGAAMARNPVLVVVPCHRVVGADGRLVGYAGGTEAKRALLDLESRDRAGQLTLGV</sequence>
<dbReference type="CDD" id="cd06445">
    <property type="entry name" value="ATase"/>
    <property type="match status" value="1"/>
</dbReference>
<dbReference type="PROSITE" id="PS00374">
    <property type="entry name" value="MGMT"/>
    <property type="match status" value="1"/>
</dbReference>
<evidence type="ECO:0000256" key="3">
    <source>
        <dbReference type="ARBA" id="ARBA00022679"/>
    </source>
</evidence>
<keyword evidence="4" id="KW-0227">DNA damage</keyword>
<organism evidence="9 10">
    <name type="scientific">Pseudonocardia sediminis</name>
    <dbReference type="NCBI Taxonomy" id="1397368"/>
    <lineage>
        <taxon>Bacteria</taxon>
        <taxon>Bacillati</taxon>
        <taxon>Actinomycetota</taxon>
        <taxon>Actinomycetes</taxon>
        <taxon>Pseudonocardiales</taxon>
        <taxon>Pseudonocardiaceae</taxon>
        <taxon>Pseudonocardia</taxon>
    </lineage>
</organism>
<dbReference type="SUPFAM" id="SSF53155">
    <property type="entry name" value="Methylated DNA-protein cysteine methyltransferase domain"/>
    <property type="match status" value="1"/>
</dbReference>
<dbReference type="OrthoDB" id="9802228at2"/>
<dbReference type="InterPro" id="IPR014048">
    <property type="entry name" value="MethylDNA_cys_MeTrfase_DNA-bd"/>
</dbReference>
<dbReference type="Proteomes" id="UP000291591">
    <property type="component" value="Unassembled WGS sequence"/>
</dbReference>
<dbReference type="InterPro" id="IPR036631">
    <property type="entry name" value="MGMT_N_sf"/>
</dbReference>
<evidence type="ECO:0000256" key="2">
    <source>
        <dbReference type="ARBA" id="ARBA00022603"/>
    </source>
</evidence>
<dbReference type="InterPro" id="IPR008332">
    <property type="entry name" value="MethylG_MeTrfase_N"/>
</dbReference>
<dbReference type="EMBL" id="SHKL01000001">
    <property type="protein sequence ID" value="RZT88973.1"/>
    <property type="molecule type" value="Genomic_DNA"/>
</dbReference>
<dbReference type="Gene3D" id="1.10.10.10">
    <property type="entry name" value="Winged helix-like DNA-binding domain superfamily/Winged helix DNA-binding domain"/>
    <property type="match status" value="1"/>
</dbReference>